<dbReference type="AlphaFoldDB" id="A0A0D9YDS2"/>
<dbReference type="Gramene" id="OGLUM01G31940.3">
    <property type="protein sequence ID" value="OGLUM01G31940.3"/>
    <property type="gene ID" value="OGLUM01G31940"/>
</dbReference>
<reference evidence="2" key="1">
    <citation type="submission" date="2013-08" db="EMBL/GenBank/DDBJ databases">
        <title>Oryza genome evolution.</title>
        <authorList>
            <person name="Wing R.A."/>
            <person name="Panaud O."/>
            <person name="Oliveira A.C."/>
        </authorList>
    </citation>
    <scope>NUCLEOTIDE SEQUENCE</scope>
</reference>
<organism evidence="2">
    <name type="scientific">Oryza glumipatula</name>
    <dbReference type="NCBI Taxonomy" id="40148"/>
    <lineage>
        <taxon>Eukaryota</taxon>
        <taxon>Viridiplantae</taxon>
        <taxon>Streptophyta</taxon>
        <taxon>Embryophyta</taxon>
        <taxon>Tracheophyta</taxon>
        <taxon>Spermatophyta</taxon>
        <taxon>Magnoliopsida</taxon>
        <taxon>Liliopsida</taxon>
        <taxon>Poales</taxon>
        <taxon>Poaceae</taxon>
        <taxon>BOP clade</taxon>
        <taxon>Oryzoideae</taxon>
        <taxon>Oryzeae</taxon>
        <taxon>Oryzinae</taxon>
        <taxon>Oryza</taxon>
    </lineage>
</organism>
<name>A0A0D9YDS2_9ORYZ</name>
<accession>A0A0D9YDS2</accession>
<keyword evidence="3" id="KW-1185">Reference proteome</keyword>
<protein>
    <submittedName>
        <fullName evidence="2">Uncharacterized protein</fullName>
    </submittedName>
</protein>
<reference evidence="2" key="2">
    <citation type="submission" date="2015-04" db="UniProtKB">
        <authorList>
            <consortium name="EnsemblPlants"/>
        </authorList>
    </citation>
    <scope>IDENTIFICATION</scope>
</reference>
<evidence type="ECO:0000313" key="3">
    <source>
        <dbReference type="Proteomes" id="UP000026961"/>
    </source>
</evidence>
<dbReference type="Proteomes" id="UP000026961">
    <property type="component" value="Chromosome 1"/>
</dbReference>
<proteinExistence type="predicted"/>
<feature type="region of interest" description="Disordered" evidence="1">
    <location>
        <begin position="138"/>
        <end position="158"/>
    </location>
</feature>
<feature type="region of interest" description="Disordered" evidence="1">
    <location>
        <begin position="1"/>
        <end position="105"/>
    </location>
</feature>
<reference evidence="2" key="3">
    <citation type="submission" date="2018-05" db="EMBL/GenBank/DDBJ databases">
        <title>OgluRS3 (Oryza glumaepatula Reference Sequence Version 3).</title>
        <authorList>
            <person name="Zhang J."/>
            <person name="Kudrna D."/>
            <person name="Lee S."/>
            <person name="Talag J."/>
            <person name="Welchert J."/>
            <person name="Wing R.A."/>
        </authorList>
    </citation>
    <scope>NUCLEOTIDE SEQUENCE [LARGE SCALE GENOMIC DNA]</scope>
</reference>
<dbReference type="EnsemblPlants" id="OGLUM01G31940.3">
    <property type="protein sequence ID" value="OGLUM01G31940.3"/>
    <property type="gene ID" value="OGLUM01G31940"/>
</dbReference>
<sequence>MTPPPRLLALRLPTLPRSRPPSSSHVSPPSRLLLHRVADGSMSSSSSRGPGWLSTAPSQIQPSLIPDSPIPTAPSQRRGGVVAREMTGGESEEGEADGNPPSVTLALQSPFTVEPCVVAFPRRCHHIKAPHAWSSFPEAGRNGRSLAKAPSRSGQLPQQQRVHGLLHCSVRGSGLFCQRGHCLIHHRRGFFPFPKCTTYLPLRNFFFSNEIDRIPMAVATRLMLALMYHVVMGDDLDVRTGKPSLDMFLAEMRRFEVLPSAVKNCWNVTSLLLLARSLLLAPVYCHRAAASSPEPLSSPSAAGAEKLIFLLSWLYFLSSHLTFTSRNEMMADYLLDHCDVPLRFKDMHKSKINMLPRSKLLTLWPTGDFGKILSCFTMAFHCLAHGFGDCSGASDLNVDLADWRMASRRSFRDYLRKVFGTLFFFRDCLSKFSLVTSKKSQSGGRQASW</sequence>
<feature type="compositionally biased region" description="Low complexity" evidence="1">
    <location>
        <begin position="7"/>
        <end position="32"/>
    </location>
</feature>
<evidence type="ECO:0000256" key="1">
    <source>
        <dbReference type="SAM" id="MobiDB-lite"/>
    </source>
</evidence>
<evidence type="ECO:0000313" key="2">
    <source>
        <dbReference type="EnsemblPlants" id="OGLUM01G31940.3"/>
    </source>
</evidence>